<feature type="compositionally biased region" description="Basic and acidic residues" evidence="11">
    <location>
        <begin position="31"/>
        <end position="43"/>
    </location>
</feature>
<evidence type="ECO:0000313" key="13">
    <source>
        <dbReference type="EMBL" id="RZC54287.1"/>
    </source>
</evidence>
<keyword evidence="14" id="KW-1185">Reference proteome</keyword>
<accession>A0A4Y7J0D9</accession>
<dbReference type="EMBL" id="CM010717">
    <property type="protein sequence ID" value="RZC54287.1"/>
    <property type="molecule type" value="Genomic_DNA"/>
</dbReference>
<dbReference type="STRING" id="3469.A0A4Y7J0D9"/>
<keyword evidence="7 10" id="KW-0067">ATP-binding</keyword>
<feature type="domain" description="Protein kinase" evidence="12">
    <location>
        <begin position="346"/>
        <end position="599"/>
    </location>
</feature>
<dbReference type="InterPro" id="IPR000719">
    <property type="entry name" value="Prot_kinase_dom"/>
</dbReference>
<sequence>MNHLSRFFGQNSSNKMDRKHQQQKQQRKVTPRLDRTIAKKYSNDDDEYDGGERGRGAYTSFSSSLSEGEDYSSILKTHSLDVLPSSYTDRSFRIGGSDGGEIDRICSSLGLSGPEEFAISPSDWKESRANSSSDLNSNHFYRNNSLVSNRNSSSNSNDDTKLEINKVDVVVDDVFNREFEARVRVTDAICSSSTVITPRSSSRDGGGGGSGGGGSGGIKGVRPPLLAPPPFLTPPPSLSRPVLDNSGSTWDLVNSFAPADNYGSNMSNVKRGSSSGVHVDANSSDEDEHEHEEGEIDRTVLVIDRDEEGPDSSSFTTSNDEDSSSTSTEHNTISPNGRFRRNIRTWTKGTFLGSGSYGTVYEGFSDDGFFFAVKEVSLLDQGNQAKQSIYQLEQEIALLSNFEHENIVQYLGTDKAEGKLYIFLELVTKGSLAQLYQKYDLRDSQVSSYTRQILHGLKYLHDRDVVHRDIKCANILVDANGSVKLADFGLAKTTRLNDVKSSKGTAFWMAPEVVNRKNTGYGLPADIWSLGCTVLEMLTHQLPYAPLEWMQATYRIGKGEPPSVPDNLSPDARDFILNCLRVKPEDRPTAATLLDHSFVRRSLPSSSGSDSPFHSRWR</sequence>
<dbReference type="InterPro" id="IPR011009">
    <property type="entry name" value="Kinase-like_dom_sf"/>
</dbReference>
<dbReference type="AlphaFoldDB" id="A0A4Y7J0D9"/>
<dbReference type="FunFam" id="1.10.510.10:FF:000359">
    <property type="entry name" value="Mitogen-activated protein kinase 1, putative, expressed"/>
    <property type="match status" value="1"/>
</dbReference>
<evidence type="ECO:0000256" key="5">
    <source>
        <dbReference type="ARBA" id="ARBA00022741"/>
    </source>
</evidence>
<keyword evidence="4" id="KW-0808">Transferase</keyword>
<dbReference type="PROSITE" id="PS50011">
    <property type="entry name" value="PROTEIN_KINASE_DOM"/>
    <property type="match status" value="1"/>
</dbReference>
<feature type="compositionally biased region" description="Gly residues" evidence="11">
    <location>
        <begin position="204"/>
        <end position="219"/>
    </location>
</feature>
<dbReference type="OMA" id="DNSTHAQ"/>
<reference evidence="13 14" key="1">
    <citation type="journal article" date="2018" name="Science">
        <title>The opium poppy genome and morphinan production.</title>
        <authorList>
            <person name="Guo L."/>
            <person name="Winzer T."/>
            <person name="Yang X."/>
            <person name="Li Y."/>
            <person name="Ning Z."/>
            <person name="He Z."/>
            <person name="Teodor R."/>
            <person name="Lu Y."/>
            <person name="Bowser T.A."/>
            <person name="Graham I.A."/>
            <person name="Ye K."/>
        </authorList>
    </citation>
    <scope>NUCLEOTIDE SEQUENCE [LARGE SCALE GENOMIC DNA]</scope>
    <source>
        <strain evidence="14">cv. HN1</strain>
        <tissue evidence="13">Leaves</tissue>
    </source>
</reference>
<evidence type="ECO:0000256" key="6">
    <source>
        <dbReference type="ARBA" id="ARBA00022777"/>
    </source>
</evidence>
<evidence type="ECO:0000256" key="8">
    <source>
        <dbReference type="ARBA" id="ARBA00047559"/>
    </source>
</evidence>
<feature type="compositionally biased region" description="Low complexity" evidence="11">
    <location>
        <begin position="311"/>
        <end position="328"/>
    </location>
</feature>
<dbReference type="Proteomes" id="UP000316621">
    <property type="component" value="Chromosome 3"/>
</dbReference>
<dbReference type="Gramene" id="RZC54287">
    <property type="protein sequence ID" value="RZC54287"/>
    <property type="gene ID" value="C5167_013148"/>
</dbReference>
<dbReference type="PROSITE" id="PS00107">
    <property type="entry name" value="PROTEIN_KINASE_ATP"/>
    <property type="match status" value="1"/>
</dbReference>
<dbReference type="GO" id="GO:1902065">
    <property type="term" value="P:response to L-glutamate"/>
    <property type="evidence" value="ECO:0007669"/>
    <property type="project" value="UniProtKB-ARBA"/>
</dbReference>
<evidence type="ECO:0000256" key="3">
    <source>
        <dbReference type="ARBA" id="ARBA00022527"/>
    </source>
</evidence>
<dbReference type="SUPFAM" id="SSF56112">
    <property type="entry name" value="Protein kinase-like (PK-like)"/>
    <property type="match status" value="1"/>
</dbReference>
<feature type="region of interest" description="Disordered" evidence="11">
    <location>
        <begin position="193"/>
        <end position="243"/>
    </location>
</feature>
<evidence type="ECO:0000256" key="2">
    <source>
        <dbReference type="ARBA" id="ARBA00012406"/>
    </source>
</evidence>
<comment type="catalytic activity">
    <reaction evidence="9">
        <text>L-seryl-[protein] + ATP = O-phospho-L-seryl-[protein] + ADP + H(+)</text>
        <dbReference type="Rhea" id="RHEA:17989"/>
        <dbReference type="Rhea" id="RHEA-COMP:9863"/>
        <dbReference type="Rhea" id="RHEA-COMP:11604"/>
        <dbReference type="ChEBI" id="CHEBI:15378"/>
        <dbReference type="ChEBI" id="CHEBI:29999"/>
        <dbReference type="ChEBI" id="CHEBI:30616"/>
        <dbReference type="ChEBI" id="CHEBI:83421"/>
        <dbReference type="ChEBI" id="CHEBI:456216"/>
        <dbReference type="EC" id="2.7.11.25"/>
    </reaction>
</comment>
<feature type="compositionally biased region" description="Acidic residues" evidence="11">
    <location>
        <begin position="283"/>
        <end position="295"/>
    </location>
</feature>
<keyword evidence="3" id="KW-0723">Serine/threonine-protein kinase</keyword>
<dbReference type="GO" id="GO:0005737">
    <property type="term" value="C:cytoplasm"/>
    <property type="evidence" value="ECO:0007669"/>
    <property type="project" value="TreeGrafter"/>
</dbReference>
<dbReference type="SMART" id="SM00220">
    <property type="entry name" value="S_TKc"/>
    <property type="match status" value="1"/>
</dbReference>
<dbReference type="InterPro" id="IPR008271">
    <property type="entry name" value="Ser/Thr_kinase_AS"/>
</dbReference>
<evidence type="ECO:0000313" key="14">
    <source>
        <dbReference type="Proteomes" id="UP000316621"/>
    </source>
</evidence>
<feature type="region of interest" description="Disordered" evidence="11">
    <location>
        <begin position="261"/>
        <end position="338"/>
    </location>
</feature>
<dbReference type="Gene3D" id="3.30.200.20">
    <property type="entry name" value="Phosphorylase Kinase, domain 1"/>
    <property type="match status" value="1"/>
</dbReference>
<evidence type="ECO:0000256" key="11">
    <source>
        <dbReference type="SAM" id="MobiDB-lite"/>
    </source>
</evidence>
<protein>
    <recommendedName>
        <fullName evidence="2">mitogen-activated protein kinase kinase kinase</fullName>
        <ecNumber evidence="2">2.7.11.25</ecNumber>
    </recommendedName>
</protein>
<evidence type="ECO:0000256" key="4">
    <source>
        <dbReference type="ARBA" id="ARBA00022679"/>
    </source>
</evidence>
<feature type="compositionally biased region" description="Pro residues" evidence="11">
    <location>
        <begin position="225"/>
        <end position="238"/>
    </location>
</feature>
<feature type="region of interest" description="Disordered" evidence="11">
    <location>
        <begin position="1"/>
        <end position="65"/>
    </location>
</feature>
<keyword evidence="5 10" id="KW-0547">Nucleotide-binding</keyword>
<evidence type="ECO:0000256" key="9">
    <source>
        <dbReference type="ARBA" id="ARBA00048329"/>
    </source>
</evidence>
<gene>
    <name evidence="13" type="ORF">C5167_013148</name>
</gene>
<evidence type="ECO:0000259" key="12">
    <source>
        <dbReference type="PROSITE" id="PS50011"/>
    </source>
</evidence>
<dbReference type="PROSITE" id="PS00108">
    <property type="entry name" value="PROTEIN_KINASE_ST"/>
    <property type="match status" value="1"/>
</dbReference>
<dbReference type="Pfam" id="PF00069">
    <property type="entry name" value="Pkinase"/>
    <property type="match status" value="1"/>
</dbReference>
<evidence type="ECO:0000256" key="1">
    <source>
        <dbReference type="ARBA" id="ARBA00006529"/>
    </source>
</evidence>
<evidence type="ECO:0000256" key="7">
    <source>
        <dbReference type="ARBA" id="ARBA00022840"/>
    </source>
</evidence>
<dbReference type="PANTHER" id="PTHR48016:SF29">
    <property type="entry name" value="MITOGEN-ACTIVATED PROTEIN KINASE KINASE KINASE 1-RELATED"/>
    <property type="match status" value="1"/>
</dbReference>
<name>A0A4Y7J0D9_PAPSO</name>
<dbReference type="PANTHER" id="PTHR48016">
    <property type="entry name" value="MAP KINASE KINASE KINASE SSK2-RELATED-RELATED"/>
    <property type="match status" value="1"/>
</dbReference>
<keyword evidence="6" id="KW-0418">Kinase</keyword>
<dbReference type="InterPro" id="IPR050538">
    <property type="entry name" value="MAP_kinase_kinase_kinase"/>
</dbReference>
<dbReference type="InterPro" id="IPR017441">
    <property type="entry name" value="Protein_kinase_ATP_BS"/>
</dbReference>
<dbReference type="GO" id="GO:0005524">
    <property type="term" value="F:ATP binding"/>
    <property type="evidence" value="ECO:0007669"/>
    <property type="project" value="UniProtKB-UniRule"/>
</dbReference>
<dbReference type="Gene3D" id="1.10.510.10">
    <property type="entry name" value="Transferase(Phosphotransferase) domain 1"/>
    <property type="match status" value="1"/>
</dbReference>
<feature type="compositionally biased region" description="Polar residues" evidence="11">
    <location>
        <begin position="262"/>
        <end position="276"/>
    </location>
</feature>
<dbReference type="EC" id="2.7.11.25" evidence="2"/>
<dbReference type="GO" id="GO:0004709">
    <property type="term" value="F:MAP kinase kinase kinase activity"/>
    <property type="evidence" value="ECO:0007669"/>
    <property type="project" value="UniProtKB-EC"/>
</dbReference>
<feature type="compositionally biased region" description="Basic residues" evidence="11">
    <location>
        <begin position="21"/>
        <end position="30"/>
    </location>
</feature>
<evidence type="ECO:0000256" key="10">
    <source>
        <dbReference type="PROSITE-ProRule" id="PRU10141"/>
    </source>
</evidence>
<feature type="binding site" evidence="10">
    <location>
        <position position="374"/>
    </location>
    <ligand>
        <name>ATP</name>
        <dbReference type="ChEBI" id="CHEBI:30616"/>
    </ligand>
</feature>
<organism evidence="13 14">
    <name type="scientific">Papaver somniferum</name>
    <name type="common">Opium poppy</name>
    <dbReference type="NCBI Taxonomy" id="3469"/>
    <lineage>
        <taxon>Eukaryota</taxon>
        <taxon>Viridiplantae</taxon>
        <taxon>Streptophyta</taxon>
        <taxon>Embryophyta</taxon>
        <taxon>Tracheophyta</taxon>
        <taxon>Spermatophyta</taxon>
        <taxon>Magnoliopsida</taxon>
        <taxon>Ranunculales</taxon>
        <taxon>Papaveraceae</taxon>
        <taxon>Papaveroideae</taxon>
        <taxon>Papaver</taxon>
    </lineage>
</organism>
<comment type="catalytic activity">
    <reaction evidence="8">
        <text>L-threonyl-[protein] + ATP = O-phospho-L-threonyl-[protein] + ADP + H(+)</text>
        <dbReference type="Rhea" id="RHEA:46608"/>
        <dbReference type="Rhea" id="RHEA-COMP:11060"/>
        <dbReference type="Rhea" id="RHEA-COMP:11605"/>
        <dbReference type="ChEBI" id="CHEBI:15378"/>
        <dbReference type="ChEBI" id="CHEBI:30013"/>
        <dbReference type="ChEBI" id="CHEBI:30616"/>
        <dbReference type="ChEBI" id="CHEBI:61977"/>
        <dbReference type="ChEBI" id="CHEBI:456216"/>
        <dbReference type="EC" id="2.7.11.25"/>
    </reaction>
</comment>
<proteinExistence type="inferred from homology"/>
<dbReference type="OrthoDB" id="266718at2759"/>
<comment type="similarity">
    <text evidence="1">Belongs to the protein kinase superfamily. STE Ser/Thr protein kinase family. MAP kinase kinase kinase subfamily.</text>
</comment>